<evidence type="ECO:0000313" key="3">
    <source>
        <dbReference type="EMBL" id="KPK73489.1"/>
    </source>
</evidence>
<comment type="caution">
    <text evidence="3">The sequence shown here is derived from an EMBL/GenBank/DDBJ whole genome shotgun (WGS) entry which is preliminary data.</text>
</comment>
<dbReference type="PROSITE" id="PS50175">
    <property type="entry name" value="ASP_PROT_RETROV"/>
    <property type="match status" value="1"/>
</dbReference>
<dbReference type="GO" id="GO:0006508">
    <property type="term" value="P:proteolysis"/>
    <property type="evidence" value="ECO:0007669"/>
    <property type="project" value="InterPro"/>
</dbReference>
<dbReference type="PROSITE" id="PS00141">
    <property type="entry name" value="ASP_PROTEASE"/>
    <property type="match status" value="1"/>
</dbReference>
<dbReference type="Pfam" id="PF13650">
    <property type="entry name" value="Asp_protease_2"/>
    <property type="match status" value="1"/>
</dbReference>
<dbReference type="Gene3D" id="3.40.1000.10">
    <property type="entry name" value="Mog1/PsbP, alpha/beta/alpha sandwich"/>
    <property type="match status" value="1"/>
</dbReference>
<accession>A0A0S8GLF1</accession>
<dbReference type="InterPro" id="IPR034122">
    <property type="entry name" value="Retropepsin-like_bacterial"/>
</dbReference>
<evidence type="ECO:0000313" key="4">
    <source>
        <dbReference type="Proteomes" id="UP000051096"/>
    </source>
</evidence>
<evidence type="ECO:0000259" key="2">
    <source>
        <dbReference type="PROSITE" id="PS50175"/>
    </source>
</evidence>
<dbReference type="Gene3D" id="2.40.70.10">
    <property type="entry name" value="Acid Proteases"/>
    <property type="match status" value="1"/>
</dbReference>
<keyword evidence="1" id="KW-0378">Hydrolase</keyword>
<dbReference type="AlphaFoldDB" id="A0A0S8GLF1"/>
<name>A0A0S8GLF1_UNCW3</name>
<feature type="domain" description="Peptidase A2" evidence="2">
    <location>
        <begin position="62"/>
        <end position="138"/>
    </location>
</feature>
<dbReference type="Proteomes" id="UP000051096">
    <property type="component" value="Unassembled WGS sequence"/>
</dbReference>
<sequence length="327" mass="36460">MQNAVHTVEHNKGEAMMKVVFICLLWIVSLAHASEQVKTTTIDMELRLNLIVTTVSVNGVQQKFVLDTGASHTVISNKLAQELGLEEVEKSRARGAGGEIDVTIVRVDSFAIGELVVRDLSCTVVDREEMSSLLGEDISGVLGYNVLSEFMITIDYEARRLTFVQYEREELETVVVNGDQFTSPKFRVKLKRPNQTWNFVTETPLPDMLVILEKPGSSAQVTVAVRVLHGIALKDLAPILDMSLPAQVENYENISTAIETIAGNECYVVEYKGTKDGVDKTFRLHSFKQNENLYTIKCSANNTEFASLNPEFSEIANSVQFFDIEED</sequence>
<dbReference type="InterPro" id="IPR001969">
    <property type="entry name" value="Aspartic_peptidase_AS"/>
</dbReference>
<dbReference type="CDD" id="cd05483">
    <property type="entry name" value="retropepsin_like_bacteria"/>
    <property type="match status" value="1"/>
</dbReference>
<gene>
    <name evidence="3" type="ORF">AMJ87_01510</name>
</gene>
<reference evidence="3 4" key="1">
    <citation type="journal article" date="2015" name="Microbiome">
        <title>Genomic resolution of linkages in carbon, nitrogen, and sulfur cycling among widespread estuary sediment bacteria.</title>
        <authorList>
            <person name="Baker B.J."/>
            <person name="Lazar C.S."/>
            <person name="Teske A.P."/>
            <person name="Dick G.J."/>
        </authorList>
    </citation>
    <scope>NUCLEOTIDE SEQUENCE [LARGE SCALE GENOMIC DNA]</scope>
    <source>
        <strain evidence="3">SM23_60</strain>
    </source>
</reference>
<proteinExistence type="predicted"/>
<dbReference type="GO" id="GO:0004190">
    <property type="term" value="F:aspartic-type endopeptidase activity"/>
    <property type="evidence" value="ECO:0007669"/>
    <property type="project" value="InterPro"/>
</dbReference>
<dbReference type="InterPro" id="IPR001995">
    <property type="entry name" value="Peptidase_A2_cat"/>
</dbReference>
<organism evidence="3 4">
    <name type="scientific">candidate division WOR_3 bacterium SM23_60</name>
    <dbReference type="NCBI Taxonomy" id="1703780"/>
    <lineage>
        <taxon>Bacteria</taxon>
        <taxon>Bacteria division WOR-3</taxon>
    </lineage>
</organism>
<dbReference type="EMBL" id="LJUO01000008">
    <property type="protein sequence ID" value="KPK73489.1"/>
    <property type="molecule type" value="Genomic_DNA"/>
</dbReference>
<evidence type="ECO:0000256" key="1">
    <source>
        <dbReference type="ARBA" id="ARBA00022801"/>
    </source>
</evidence>
<dbReference type="SUPFAM" id="SSF50630">
    <property type="entry name" value="Acid proteases"/>
    <property type="match status" value="1"/>
</dbReference>
<protein>
    <recommendedName>
        <fullName evidence="2">Peptidase A2 domain-containing protein</fullName>
    </recommendedName>
</protein>
<dbReference type="InterPro" id="IPR021109">
    <property type="entry name" value="Peptidase_aspartic_dom_sf"/>
</dbReference>